<dbReference type="PANTHER" id="PTHR23502">
    <property type="entry name" value="MAJOR FACILITATOR SUPERFAMILY"/>
    <property type="match status" value="1"/>
</dbReference>
<evidence type="ECO:0000313" key="9">
    <source>
        <dbReference type="Proteomes" id="UP001316803"/>
    </source>
</evidence>
<dbReference type="SUPFAM" id="SSF103473">
    <property type="entry name" value="MFS general substrate transporter"/>
    <property type="match status" value="1"/>
</dbReference>
<keyword evidence="4 6" id="KW-0472">Membrane</keyword>
<evidence type="ECO:0000256" key="2">
    <source>
        <dbReference type="ARBA" id="ARBA00022692"/>
    </source>
</evidence>
<dbReference type="Proteomes" id="UP001316803">
    <property type="component" value="Unassembled WGS sequence"/>
</dbReference>
<evidence type="ECO:0000256" key="5">
    <source>
        <dbReference type="SAM" id="MobiDB-lite"/>
    </source>
</evidence>
<feature type="transmembrane region" description="Helical" evidence="6">
    <location>
        <begin position="162"/>
        <end position="183"/>
    </location>
</feature>
<feature type="transmembrane region" description="Helical" evidence="6">
    <location>
        <begin position="225"/>
        <end position="245"/>
    </location>
</feature>
<feature type="transmembrane region" description="Helical" evidence="6">
    <location>
        <begin position="380"/>
        <end position="399"/>
    </location>
</feature>
<evidence type="ECO:0000259" key="7">
    <source>
        <dbReference type="PROSITE" id="PS50850"/>
    </source>
</evidence>
<comment type="caution">
    <text evidence="8">The sequence shown here is derived from an EMBL/GenBank/DDBJ whole genome shotgun (WGS) entry which is preliminary data.</text>
</comment>
<dbReference type="InterPro" id="IPR020846">
    <property type="entry name" value="MFS_dom"/>
</dbReference>
<dbReference type="GO" id="GO:0005886">
    <property type="term" value="C:plasma membrane"/>
    <property type="evidence" value="ECO:0007669"/>
    <property type="project" value="TreeGrafter"/>
</dbReference>
<evidence type="ECO:0000256" key="6">
    <source>
        <dbReference type="SAM" id="Phobius"/>
    </source>
</evidence>
<feature type="region of interest" description="Disordered" evidence="5">
    <location>
        <begin position="1"/>
        <end position="46"/>
    </location>
</feature>
<evidence type="ECO:0000256" key="3">
    <source>
        <dbReference type="ARBA" id="ARBA00022989"/>
    </source>
</evidence>
<feature type="transmembrane region" description="Helical" evidence="6">
    <location>
        <begin position="138"/>
        <end position="156"/>
    </location>
</feature>
<evidence type="ECO:0000256" key="4">
    <source>
        <dbReference type="ARBA" id="ARBA00023136"/>
    </source>
</evidence>
<feature type="transmembrane region" description="Helical" evidence="6">
    <location>
        <begin position="195"/>
        <end position="219"/>
    </location>
</feature>
<name>A0AAN8EKX7_9EURO</name>
<proteinExistence type="predicted"/>
<evidence type="ECO:0000256" key="1">
    <source>
        <dbReference type="ARBA" id="ARBA00004141"/>
    </source>
</evidence>
<feature type="transmembrane region" description="Helical" evidence="6">
    <location>
        <begin position="69"/>
        <end position="89"/>
    </location>
</feature>
<accession>A0AAN8EKX7</accession>
<dbReference type="PROSITE" id="PS50850">
    <property type="entry name" value="MFS"/>
    <property type="match status" value="1"/>
</dbReference>
<feature type="transmembrane region" description="Helical" evidence="6">
    <location>
        <begin position="109"/>
        <end position="126"/>
    </location>
</feature>
<organism evidence="8 9">
    <name type="scientific">Knufia fluminis</name>
    <dbReference type="NCBI Taxonomy" id="191047"/>
    <lineage>
        <taxon>Eukaryota</taxon>
        <taxon>Fungi</taxon>
        <taxon>Dikarya</taxon>
        <taxon>Ascomycota</taxon>
        <taxon>Pezizomycotina</taxon>
        <taxon>Eurotiomycetes</taxon>
        <taxon>Chaetothyriomycetidae</taxon>
        <taxon>Chaetothyriales</taxon>
        <taxon>Trichomeriaceae</taxon>
        <taxon>Knufia</taxon>
    </lineage>
</organism>
<feature type="transmembrane region" description="Helical" evidence="6">
    <location>
        <begin position="300"/>
        <end position="319"/>
    </location>
</feature>
<keyword evidence="3 6" id="KW-1133">Transmembrane helix</keyword>
<feature type="compositionally biased region" description="Basic and acidic residues" evidence="5">
    <location>
        <begin position="1"/>
        <end position="11"/>
    </location>
</feature>
<comment type="subcellular location">
    <subcellularLocation>
        <location evidence="1">Membrane</location>
        <topology evidence="1">Multi-pass membrane protein</topology>
    </subcellularLocation>
</comment>
<dbReference type="AlphaFoldDB" id="A0AAN8EKX7"/>
<feature type="transmembrane region" description="Helical" evidence="6">
    <location>
        <begin position="411"/>
        <end position="430"/>
    </location>
</feature>
<dbReference type="InterPro" id="IPR036259">
    <property type="entry name" value="MFS_trans_sf"/>
</dbReference>
<feature type="transmembrane region" description="Helical" evidence="6">
    <location>
        <begin position="475"/>
        <end position="495"/>
    </location>
</feature>
<dbReference type="EMBL" id="JAKLMC020000012">
    <property type="protein sequence ID" value="KAK5953172.1"/>
    <property type="molecule type" value="Genomic_DNA"/>
</dbReference>
<dbReference type="Gene3D" id="1.20.1250.20">
    <property type="entry name" value="MFS general substrate transporter like domains"/>
    <property type="match status" value="1"/>
</dbReference>
<dbReference type="InterPro" id="IPR011701">
    <property type="entry name" value="MFS"/>
</dbReference>
<feature type="domain" description="Major facilitator superfamily (MFS) profile" evidence="7">
    <location>
        <begin position="71"/>
        <end position="502"/>
    </location>
</feature>
<dbReference type="GO" id="GO:0022857">
    <property type="term" value="F:transmembrane transporter activity"/>
    <property type="evidence" value="ECO:0007669"/>
    <property type="project" value="InterPro"/>
</dbReference>
<reference evidence="8 9" key="1">
    <citation type="submission" date="2022-12" db="EMBL/GenBank/DDBJ databases">
        <title>Genomic features and morphological characterization of a novel Knufia sp. strain isolated from spacecraft assembly facility.</title>
        <authorList>
            <person name="Teixeira M."/>
            <person name="Chander A.M."/>
            <person name="Stajich J.E."/>
            <person name="Venkateswaran K."/>
        </authorList>
    </citation>
    <scope>NUCLEOTIDE SEQUENCE [LARGE SCALE GENOMIC DNA]</scope>
    <source>
        <strain evidence="8 9">FJI-L2-BK-P2</strain>
    </source>
</reference>
<gene>
    <name evidence="8" type="ORF">OHC33_005740</name>
</gene>
<feature type="transmembrane region" description="Helical" evidence="6">
    <location>
        <begin position="339"/>
        <end position="360"/>
    </location>
</feature>
<dbReference type="Pfam" id="PF07690">
    <property type="entry name" value="MFS_1"/>
    <property type="match status" value="1"/>
</dbReference>
<keyword evidence="2 6" id="KW-0812">Transmembrane</keyword>
<protein>
    <recommendedName>
        <fullName evidence="7">Major facilitator superfamily (MFS) profile domain-containing protein</fullName>
    </recommendedName>
</protein>
<dbReference type="CDD" id="cd17323">
    <property type="entry name" value="MFS_Tpo1_MDR_like"/>
    <property type="match status" value="1"/>
</dbReference>
<keyword evidence="9" id="KW-1185">Reference proteome</keyword>
<feature type="transmembrane region" description="Helical" evidence="6">
    <location>
        <begin position="442"/>
        <end position="463"/>
    </location>
</feature>
<sequence>MPAQQADERTRLLRHNSPINSRNERASNGRPNGNTNRNSDDDDEDDAELVQFEEGDNENPRNWSLFWKYIQVFLVFIVGLILPMASSIWSPGISEIASDYNTNNQLVTGSQTGFVCMLGIGPLFFAPMSETFGRRIVFLVNLTLFTLFQIPTALAPNIETFVVMRTLGGLFGSVGVANGGGSISDMFETHERATVLGFCLLGPLLGPTLGPFLGGIILARFHWRWVFGFTCVISAVVTFTCFFLLHETCAPIILEQRKKKLQNENEGKSFKVEGQSDMGLMQKIGGNSTRATKILFQQPIVLVMSAYQALVFSTLYSLYTDYSKIWSSPPYNFSKSQVGLSYLAPATGFVLTACIIVPFIDRVYNRLAQTHNNGKGKPEYRLPLANIGAVFLPVSLFWFSWTVEYGKPWPVALSAMLLFGASQVSIFNCVQNYYIDAFESMAASALAAGAFLRSIVGGVVPLFTPMLIEQVGYGWGLSVFGIVATVLMPAPLLFFRYGARLRERFAVNL</sequence>
<evidence type="ECO:0000313" key="8">
    <source>
        <dbReference type="EMBL" id="KAK5953172.1"/>
    </source>
</evidence>
<dbReference type="PANTHER" id="PTHR23502:SF171">
    <property type="entry name" value="MAJOR FACILITATOR SUPERFAMILY (MFS) PROFILE DOMAIN-CONTAINING PROTEIN"/>
    <property type="match status" value="1"/>
</dbReference>